<dbReference type="EMBL" id="JAARLZ010000005">
    <property type="protein sequence ID" value="NII06900.1"/>
    <property type="molecule type" value="Genomic_DNA"/>
</dbReference>
<sequence length="416" mass="45743">MSIGEVAERFDVVIENFFDVTSLSDAVVIYERDPAGDAIADVVEMQLDAAGEVVEDVLEALTDIWSDHSSMESKYGDDPYFSENSHLGGSYSVEWRAMVESLRSEARLFNPKTSAVLERVFGPILSDKTRKGSGVIVDAGPGTACTTLFRARVFQSLEALERALHHPAREIGAPPPGVGRAGRMNAKGISVFYGATSANTAVAEVRPPVGSHVVVGQFTISRSLRLLDLNALADIVPAGVRSYFDPSTKDVVARHDFLRSLCDQLVMPVMPEFEDDGYLITQLIADFLATHSDLALDGIQFQSVQYGDASSERGQNVVLFNKASRAEGAGPTAADRVAYVSLYEQEDESEYWWPQITFIDPADWKNPPYWHHDRDERKAALTLDTQSLVIRKIEGVSYKSNTSKIHTDFAPSKAEM</sequence>
<dbReference type="SMART" id="SM00953">
    <property type="entry name" value="RES"/>
    <property type="match status" value="1"/>
</dbReference>
<organism evidence="2 3">
    <name type="scientific">Luteibacter anthropi</name>
    <dbReference type="NCBI Taxonomy" id="564369"/>
    <lineage>
        <taxon>Bacteria</taxon>
        <taxon>Pseudomonadati</taxon>
        <taxon>Pseudomonadota</taxon>
        <taxon>Gammaproteobacteria</taxon>
        <taxon>Lysobacterales</taxon>
        <taxon>Rhodanobacteraceae</taxon>
        <taxon>Luteibacter</taxon>
    </lineage>
</organism>
<accession>A0A7X5UAG4</accession>
<protein>
    <submittedName>
        <fullName evidence="2">RES family NAD+ phosphorylase</fullName>
    </submittedName>
</protein>
<gene>
    <name evidence="2" type="ORF">HBF25_10925</name>
</gene>
<dbReference type="Pfam" id="PF08808">
    <property type="entry name" value="RES"/>
    <property type="match status" value="1"/>
</dbReference>
<proteinExistence type="predicted"/>
<dbReference type="AlphaFoldDB" id="A0A7X5UAG4"/>
<evidence type="ECO:0000313" key="2">
    <source>
        <dbReference type="EMBL" id="NII06900.1"/>
    </source>
</evidence>
<feature type="domain" description="RES" evidence="1">
    <location>
        <begin position="167"/>
        <end position="330"/>
    </location>
</feature>
<dbReference type="InterPro" id="IPR014914">
    <property type="entry name" value="RES_dom"/>
</dbReference>
<comment type="caution">
    <text evidence="2">The sequence shown here is derived from an EMBL/GenBank/DDBJ whole genome shotgun (WGS) entry which is preliminary data.</text>
</comment>
<name>A0A7X5UAG4_9GAMM</name>
<evidence type="ECO:0000313" key="3">
    <source>
        <dbReference type="Proteomes" id="UP000490980"/>
    </source>
</evidence>
<dbReference type="Proteomes" id="UP000490980">
    <property type="component" value="Unassembled WGS sequence"/>
</dbReference>
<keyword evidence="3" id="KW-1185">Reference proteome</keyword>
<reference evidence="2 3" key="1">
    <citation type="submission" date="2020-03" db="EMBL/GenBank/DDBJ databases">
        <authorList>
            <person name="Lai Q."/>
        </authorList>
    </citation>
    <scope>NUCLEOTIDE SEQUENCE [LARGE SCALE GENOMIC DNA]</scope>
    <source>
        <strain evidence="2 3">CCUG 25036</strain>
    </source>
</reference>
<dbReference type="RefSeq" id="WP_166948292.1">
    <property type="nucleotide sequence ID" value="NZ_JAARLZ010000005.1"/>
</dbReference>
<evidence type="ECO:0000259" key="1">
    <source>
        <dbReference type="SMART" id="SM00953"/>
    </source>
</evidence>